<proteinExistence type="predicted"/>
<evidence type="ECO:0000313" key="2">
    <source>
        <dbReference type="Proteomes" id="UP001162905"/>
    </source>
</evidence>
<dbReference type="RefSeq" id="WP_237249969.1">
    <property type="nucleotide sequence ID" value="NZ_JAKJXE010000011.1"/>
</dbReference>
<dbReference type="EMBL" id="JAKJXH010000001">
    <property type="protein sequence ID" value="MCF7540635.1"/>
    <property type="molecule type" value="Genomic_DNA"/>
</dbReference>
<name>A0ABS9HYK8_9PSED</name>
<keyword evidence="2" id="KW-1185">Reference proteome</keyword>
<dbReference type="Proteomes" id="UP001162905">
    <property type="component" value="Unassembled WGS sequence"/>
</dbReference>
<sequence>MTRLKFTQRPTPVLAEHRTLYKIAQILLVLDICGRGRRSSVLKLHLFNWAMKSESRLKQLQLASRKGGLDLPIWGFDPALGVALKFAIEEQLIVGDSTAIEVSDAGIEFLNFIVQDKELLMREKVALRLIGKGVTEKMVESIAKGWSLQ</sequence>
<organism evidence="1 2">
    <name type="scientific">Pseudomonas petrae</name>
    <dbReference type="NCBI Taxonomy" id="2912190"/>
    <lineage>
        <taxon>Bacteria</taxon>
        <taxon>Pseudomonadati</taxon>
        <taxon>Pseudomonadota</taxon>
        <taxon>Gammaproteobacteria</taxon>
        <taxon>Pseudomonadales</taxon>
        <taxon>Pseudomonadaceae</taxon>
        <taxon>Pseudomonas</taxon>
    </lineage>
</organism>
<protein>
    <submittedName>
        <fullName evidence="1">Uncharacterized protein</fullName>
    </submittedName>
</protein>
<comment type="caution">
    <text evidence="1">The sequence shown here is derived from an EMBL/GenBank/DDBJ whole genome shotgun (WGS) entry which is preliminary data.</text>
</comment>
<gene>
    <name evidence="1" type="ORF">L4G47_00165</name>
</gene>
<evidence type="ECO:0000313" key="1">
    <source>
        <dbReference type="EMBL" id="MCF7540635.1"/>
    </source>
</evidence>
<accession>A0ABS9HYK8</accession>
<reference evidence="1" key="1">
    <citation type="submission" date="2022-01" db="EMBL/GenBank/DDBJ databases">
        <title>Pseudomonas sp. nov. isolated from Antarctic regolith.</title>
        <authorList>
            <person name="Novakova D."/>
            <person name="Sedlar K."/>
        </authorList>
    </citation>
    <scope>NUCLEOTIDE SEQUENCE</scope>
    <source>
        <strain evidence="1">P2647</strain>
    </source>
</reference>